<accession>A0A286RHB0</accession>
<evidence type="ECO:0000313" key="2">
    <source>
        <dbReference type="Proteomes" id="UP000215086"/>
    </source>
</evidence>
<organism evidence="1 2">
    <name type="scientific">Thermogutta terrifontis</name>
    <dbReference type="NCBI Taxonomy" id="1331910"/>
    <lineage>
        <taxon>Bacteria</taxon>
        <taxon>Pseudomonadati</taxon>
        <taxon>Planctomycetota</taxon>
        <taxon>Planctomycetia</taxon>
        <taxon>Pirellulales</taxon>
        <taxon>Thermoguttaceae</taxon>
        <taxon>Thermogutta</taxon>
    </lineage>
</organism>
<dbReference type="EMBL" id="CP018477">
    <property type="protein sequence ID" value="ASV75340.1"/>
    <property type="molecule type" value="Genomic_DNA"/>
</dbReference>
<sequence length="43" mass="4577">MDVTITSLRENGAARLSCPTRPTQLQAAFQPQVKGGDAPTSYV</sequence>
<keyword evidence="2" id="KW-1185">Reference proteome</keyword>
<dbReference type="Proteomes" id="UP000215086">
    <property type="component" value="Chromosome"/>
</dbReference>
<proteinExistence type="predicted"/>
<name>A0A286RHB0_9BACT</name>
<protein>
    <submittedName>
        <fullName evidence="1">Uncharacterized protein</fullName>
    </submittedName>
</protein>
<dbReference type="AlphaFoldDB" id="A0A286RHB0"/>
<evidence type="ECO:0000313" key="1">
    <source>
        <dbReference type="EMBL" id="ASV75340.1"/>
    </source>
</evidence>
<gene>
    <name evidence="1" type="ORF">THTE_2738</name>
</gene>
<reference evidence="1 2" key="1">
    <citation type="journal article" name="Front. Microbiol.">
        <title>Sugar Metabolism of the First Thermophilic Planctomycete Thermogutta terrifontis: Comparative Genomic and Transcriptomic Approaches.</title>
        <authorList>
            <person name="Elcheninov A.G."/>
            <person name="Menzel P."/>
            <person name="Gudbergsdottir S.R."/>
            <person name="Slesarev A.I."/>
            <person name="Kadnikov V.V."/>
            <person name="Krogh A."/>
            <person name="Bonch-Osmolovskaya E.A."/>
            <person name="Peng X."/>
            <person name="Kublanov I.V."/>
        </authorList>
    </citation>
    <scope>NUCLEOTIDE SEQUENCE [LARGE SCALE GENOMIC DNA]</scope>
    <source>
        <strain evidence="1 2">R1</strain>
    </source>
</reference>
<dbReference type="KEGG" id="ttf:THTE_2738"/>